<evidence type="ECO:0000256" key="5">
    <source>
        <dbReference type="ARBA" id="ARBA00022723"/>
    </source>
</evidence>
<evidence type="ECO:0000256" key="1">
    <source>
        <dbReference type="ARBA" id="ARBA00001971"/>
    </source>
</evidence>
<comment type="cofactor">
    <cofactor evidence="1 9">
        <name>heme</name>
        <dbReference type="ChEBI" id="CHEBI:30413"/>
    </cofactor>
</comment>
<dbReference type="InterPro" id="IPR036396">
    <property type="entry name" value="Cyt_P450_sf"/>
</dbReference>
<evidence type="ECO:0000256" key="8">
    <source>
        <dbReference type="ARBA" id="ARBA00023033"/>
    </source>
</evidence>
<dbReference type="GO" id="GO:0004497">
    <property type="term" value="F:monooxygenase activity"/>
    <property type="evidence" value="ECO:0007669"/>
    <property type="project" value="UniProtKB-KW"/>
</dbReference>
<proteinExistence type="inferred from homology"/>
<keyword evidence="4 9" id="KW-0349">Heme</keyword>
<dbReference type="OrthoDB" id="1470350at2759"/>
<gene>
    <name evidence="11" type="ORF">MSAN_01866400</name>
</gene>
<dbReference type="SUPFAM" id="SSF48264">
    <property type="entry name" value="Cytochrome P450"/>
    <property type="match status" value="1"/>
</dbReference>
<evidence type="ECO:0000256" key="10">
    <source>
        <dbReference type="RuleBase" id="RU000461"/>
    </source>
</evidence>
<accession>A0A8H6XU75</accession>
<keyword evidence="6 10" id="KW-0560">Oxidoreductase</keyword>
<dbReference type="Proteomes" id="UP000623467">
    <property type="component" value="Unassembled WGS sequence"/>
</dbReference>
<dbReference type="EMBL" id="JACAZH010000019">
    <property type="protein sequence ID" value="KAF7346385.1"/>
    <property type="molecule type" value="Genomic_DNA"/>
</dbReference>
<sequence>MVYNSLVLLASAILLLRFLQKYLNLWHRHLPFPPGPTPYPFIGNFRDLPTKLPWLTYIEWGRQYGSDIVHASALGQHIVVVNSIKTAGELFEKRSYLYSSRPVITMVKLMGWESNVGFMPVGERWRKHRRMLQQHFRRDMSRNYHTVQMKKIRQLLQGLTAAVIMATLYGYEVQHGNDHFVALAEKAVQKVSQAVFPGAVAVNTFPILRHLPSWMPGAGFQRFAAESRQLSKEMREVPFEFVKQNMRDGVDSKSIVARLLEANQAQGHHDEAAIQEVAAVAYAAGSDTTASALATFFLAMAVHPDIQKRAQSEIDTVISTERLPEFEDRSSLPYVEALCREVLRWKPVLPLGVAHASTEDDIYNGYFIPKGTAVLSNIWAMTRDESIYSEPEQFNPDRFFTSDAKLNDDDSSSAFGFGRRICVGRHLAGATVWAGIVSVLSTFTITKAKDATGKEIDIDPDNYSDGLISHPLPFPCSIIPRSEAASSLVQATSETHDF</sequence>
<name>A0A8H6XU75_9AGAR</name>
<dbReference type="PRINTS" id="PR00463">
    <property type="entry name" value="EP450I"/>
</dbReference>
<dbReference type="PROSITE" id="PS00086">
    <property type="entry name" value="CYTOCHROME_P450"/>
    <property type="match status" value="1"/>
</dbReference>
<keyword evidence="12" id="KW-1185">Reference proteome</keyword>
<keyword evidence="8 10" id="KW-0503">Monooxygenase</keyword>
<comment type="caution">
    <text evidence="11">The sequence shown here is derived from an EMBL/GenBank/DDBJ whole genome shotgun (WGS) entry which is preliminary data.</text>
</comment>
<keyword evidence="5 9" id="KW-0479">Metal-binding</keyword>
<evidence type="ECO:0000256" key="4">
    <source>
        <dbReference type="ARBA" id="ARBA00022617"/>
    </source>
</evidence>
<evidence type="ECO:0000256" key="2">
    <source>
        <dbReference type="ARBA" id="ARBA00005179"/>
    </source>
</evidence>
<comment type="similarity">
    <text evidence="3 10">Belongs to the cytochrome P450 family.</text>
</comment>
<dbReference type="GO" id="GO:0016705">
    <property type="term" value="F:oxidoreductase activity, acting on paired donors, with incorporation or reduction of molecular oxygen"/>
    <property type="evidence" value="ECO:0007669"/>
    <property type="project" value="InterPro"/>
</dbReference>
<dbReference type="InterPro" id="IPR002401">
    <property type="entry name" value="Cyt_P450_E_grp-I"/>
</dbReference>
<evidence type="ECO:0000313" key="11">
    <source>
        <dbReference type="EMBL" id="KAF7346385.1"/>
    </source>
</evidence>
<dbReference type="CDD" id="cd11065">
    <property type="entry name" value="CYP64-like"/>
    <property type="match status" value="1"/>
</dbReference>
<dbReference type="PANTHER" id="PTHR46300">
    <property type="entry name" value="P450, PUTATIVE (EUROFUNG)-RELATED-RELATED"/>
    <property type="match status" value="1"/>
</dbReference>
<comment type="pathway">
    <text evidence="2">Secondary metabolite biosynthesis.</text>
</comment>
<dbReference type="InterPro" id="IPR001128">
    <property type="entry name" value="Cyt_P450"/>
</dbReference>
<evidence type="ECO:0000256" key="6">
    <source>
        <dbReference type="ARBA" id="ARBA00023002"/>
    </source>
</evidence>
<dbReference type="PANTHER" id="PTHR46300:SF7">
    <property type="entry name" value="P450, PUTATIVE (EUROFUNG)-RELATED"/>
    <property type="match status" value="1"/>
</dbReference>
<dbReference type="GO" id="GO:0005506">
    <property type="term" value="F:iron ion binding"/>
    <property type="evidence" value="ECO:0007669"/>
    <property type="project" value="InterPro"/>
</dbReference>
<evidence type="ECO:0000256" key="7">
    <source>
        <dbReference type="ARBA" id="ARBA00023004"/>
    </source>
</evidence>
<dbReference type="AlphaFoldDB" id="A0A8H6XU75"/>
<reference evidence="11" key="1">
    <citation type="submission" date="2020-05" db="EMBL/GenBank/DDBJ databases">
        <title>Mycena genomes resolve the evolution of fungal bioluminescence.</title>
        <authorList>
            <person name="Tsai I.J."/>
        </authorList>
    </citation>
    <scope>NUCLEOTIDE SEQUENCE</scope>
    <source>
        <strain evidence="11">160909Yilan</strain>
    </source>
</reference>
<dbReference type="InterPro" id="IPR017972">
    <property type="entry name" value="Cyt_P450_CS"/>
</dbReference>
<dbReference type="Pfam" id="PF00067">
    <property type="entry name" value="p450"/>
    <property type="match status" value="1"/>
</dbReference>
<dbReference type="PRINTS" id="PR00385">
    <property type="entry name" value="P450"/>
</dbReference>
<dbReference type="GO" id="GO:0020037">
    <property type="term" value="F:heme binding"/>
    <property type="evidence" value="ECO:0007669"/>
    <property type="project" value="InterPro"/>
</dbReference>
<dbReference type="InterPro" id="IPR050364">
    <property type="entry name" value="Cytochrome_P450_fung"/>
</dbReference>
<protein>
    <submittedName>
        <fullName evidence="11">Cytochrome p450</fullName>
    </submittedName>
</protein>
<evidence type="ECO:0000313" key="12">
    <source>
        <dbReference type="Proteomes" id="UP000623467"/>
    </source>
</evidence>
<evidence type="ECO:0000256" key="3">
    <source>
        <dbReference type="ARBA" id="ARBA00010617"/>
    </source>
</evidence>
<organism evidence="11 12">
    <name type="scientific">Mycena sanguinolenta</name>
    <dbReference type="NCBI Taxonomy" id="230812"/>
    <lineage>
        <taxon>Eukaryota</taxon>
        <taxon>Fungi</taxon>
        <taxon>Dikarya</taxon>
        <taxon>Basidiomycota</taxon>
        <taxon>Agaricomycotina</taxon>
        <taxon>Agaricomycetes</taxon>
        <taxon>Agaricomycetidae</taxon>
        <taxon>Agaricales</taxon>
        <taxon>Marasmiineae</taxon>
        <taxon>Mycenaceae</taxon>
        <taxon>Mycena</taxon>
    </lineage>
</organism>
<dbReference type="Gene3D" id="1.10.630.10">
    <property type="entry name" value="Cytochrome P450"/>
    <property type="match status" value="1"/>
</dbReference>
<evidence type="ECO:0000256" key="9">
    <source>
        <dbReference type="PIRSR" id="PIRSR602401-1"/>
    </source>
</evidence>
<feature type="binding site" description="axial binding residue" evidence="9">
    <location>
        <position position="422"/>
    </location>
    <ligand>
        <name>heme</name>
        <dbReference type="ChEBI" id="CHEBI:30413"/>
    </ligand>
    <ligandPart>
        <name>Fe</name>
        <dbReference type="ChEBI" id="CHEBI:18248"/>
    </ligandPart>
</feature>
<keyword evidence="7 9" id="KW-0408">Iron</keyword>